<dbReference type="Proteomes" id="UP000251960">
    <property type="component" value="Chromosome 1"/>
</dbReference>
<sequence>MATLTLEPAATGSTASEDAETVARMTITLLVPLCGMFDSANNIPLALNINPKKYLKTPFSACQHLADEAPSLPSEQKELRLYKQHVDSLHQLAFVHVVLSPTTGTLSMAAIMNKSTHLDILPSPRDNSVDSGQEDGGSREFEFKPHLNSQSSMRKTFLLLEAGGALDQQPPTDETQWLFCWACVLAQEVLLGNLYDEKNGKVVDSDDVKIQKEILLFYPIPVVAGLWLFPVLLLECEVPDLMLGSKVAMFQYSSVEIYNACKPQLTLEIHNPDMHKDAPRGSRIAEFLLDGDLVGPLKKTVSDLDEYDRYAFEFCRKVASHYSKQLFAIYQNKEALTFIHSPGSEDVEGHHDSSYMRAYLLLCISIVATGPYRESHKETTSWLVLISNLHHHLIFDPDNRLGGLTDGFDLGMNMLLGGDKEDDGGSSKSHGKSGNQKKHLKNSKKRKRH</sequence>
<feature type="compositionally biased region" description="Basic residues" evidence="1">
    <location>
        <begin position="429"/>
        <end position="449"/>
    </location>
</feature>
<evidence type="ECO:0000256" key="1">
    <source>
        <dbReference type="SAM" id="MobiDB-lite"/>
    </source>
</evidence>
<dbReference type="ExpressionAtlas" id="A0A317YK23">
    <property type="expression patterns" value="baseline and differential"/>
</dbReference>
<dbReference type="PANTHER" id="PTHR34380">
    <property type="entry name" value="BNAA03G12380D PROTEIN"/>
    <property type="match status" value="1"/>
</dbReference>
<evidence type="ECO:0000313" key="2">
    <source>
        <dbReference type="EMBL" id="PWZ58880.1"/>
    </source>
</evidence>
<accession>A0A317YK23</accession>
<gene>
    <name evidence="2" type="primary">WRKY46_6</name>
    <name evidence="2" type="ORF">Zm00014a_027279</name>
</gene>
<dbReference type="AlphaFoldDB" id="A0A317YK23"/>
<reference evidence="2" key="1">
    <citation type="journal article" date="2018" name="Nat. Genet.">
        <title>Extensive intraspecific gene order and gene structural variations between Mo17 and other maize genomes.</title>
        <authorList>
            <person name="Sun S."/>
            <person name="Zhou Y."/>
            <person name="Chen J."/>
            <person name="Shi J."/>
            <person name="Zhao H."/>
            <person name="Zhao H."/>
            <person name="Song W."/>
            <person name="Zhang M."/>
            <person name="Cui Y."/>
            <person name="Dong X."/>
            <person name="Liu H."/>
            <person name="Ma X."/>
            <person name="Jiao Y."/>
            <person name="Wang B."/>
            <person name="Wei X."/>
            <person name="Stein J.C."/>
            <person name="Glaubitz J.C."/>
            <person name="Lu F."/>
            <person name="Yu G."/>
            <person name="Liang C."/>
            <person name="Fengler K."/>
            <person name="Li B."/>
            <person name="Rafalski A."/>
            <person name="Schnable P.S."/>
            <person name="Ware D.H."/>
            <person name="Buckler E.S."/>
            <person name="Lai J."/>
        </authorList>
    </citation>
    <scope>NUCLEOTIDE SEQUENCE [LARGE SCALE GENOMIC DNA]</scope>
    <source>
        <tissue evidence="2">Seedling</tissue>
    </source>
</reference>
<name>A0A317YK23_MAIZE</name>
<protein>
    <submittedName>
        <fullName evidence="2">WRKY transcription factor SUSIBA2</fullName>
    </submittedName>
</protein>
<comment type="caution">
    <text evidence="2">The sequence shown here is derived from an EMBL/GenBank/DDBJ whole genome shotgun (WGS) entry which is preliminary data.</text>
</comment>
<dbReference type="EMBL" id="NCVQ01000001">
    <property type="protein sequence ID" value="PWZ58880.1"/>
    <property type="molecule type" value="Genomic_DNA"/>
</dbReference>
<feature type="region of interest" description="Disordered" evidence="1">
    <location>
        <begin position="419"/>
        <end position="449"/>
    </location>
</feature>
<feature type="region of interest" description="Disordered" evidence="1">
    <location>
        <begin position="121"/>
        <end position="143"/>
    </location>
</feature>
<organism evidence="2">
    <name type="scientific">Zea mays</name>
    <name type="common">Maize</name>
    <dbReference type="NCBI Taxonomy" id="4577"/>
    <lineage>
        <taxon>Eukaryota</taxon>
        <taxon>Viridiplantae</taxon>
        <taxon>Streptophyta</taxon>
        <taxon>Embryophyta</taxon>
        <taxon>Tracheophyta</taxon>
        <taxon>Spermatophyta</taxon>
        <taxon>Magnoliopsida</taxon>
        <taxon>Liliopsida</taxon>
        <taxon>Poales</taxon>
        <taxon>Poaceae</taxon>
        <taxon>PACMAD clade</taxon>
        <taxon>Panicoideae</taxon>
        <taxon>Andropogonodae</taxon>
        <taxon>Andropogoneae</taxon>
        <taxon>Tripsacinae</taxon>
        <taxon>Zea</taxon>
    </lineage>
</organism>
<proteinExistence type="predicted"/>
<dbReference type="PANTHER" id="PTHR34380:SF5">
    <property type="match status" value="1"/>
</dbReference>